<sequence>MEESGEFNENHQDQQRSFDLDKFLNKALFAHLSTVSEEGPRDSPVWFHWESAFLWIIGTPDDSFPKRIEINPKCAVGIVDFDQKSRKVFHAGFRGQGFVEDFDSGIANRLLSRYLGTDDPRLNNSNVLIRFMMETVVVRDQSYLIRGDY</sequence>
<dbReference type="AlphaFoldDB" id="A0A7T6Z743"/>
<reference evidence="1 2" key="1">
    <citation type="submission" date="2020-06" db="EMBL/GenBank/DDBJ databases">
        <title>Genomic analysis of Salicibibacter sp. NKC5-3.</title>
        <authorList>
            <person name="Oh Y.J."/>
        </authorList>
    </citation>
    <scope>NUCLEOTIDE SEQUENCE [LARGE SCALE GENOMIC DNA]</scope>
    <source>
        <strain evidence="1 2">NKC5-3</strain>
    </source>
</reference>
<dbReference type="SUPFAM" id="SSF50475">
    <property type="entry name" value="FMN-binding split barrel"/>
    <property type="match status" value="1"/>
</dbReference>
<protein>
    <submittedName>
        <fullName evidence="1">Pyridoxamine 5'-phosphate oxidase family protein</fullName>
    </submittedName>
</protein>
<dbReference type="KEGG" id="scia:HUG15_06820"/>
<keyword evidence="2" id="KW-1185">Reference proteome</keyword>
<organism evidence="1 2">
    <name type="scientific">Salicibibacter cibarius</name>
    <dbReference type="NCBI Taxonomy" id="2743000"/>
    <lineage>
        <taxon>Bacteria</taxon>
        <taxon>Bacillati</taxon>
        <taxon>Bacillota</taxon>
        <taxon>Bacilli</taxon>
        <taxon>Bacillales</taxon>
        <taxon>Bacillaceae</taxon>
        <taxon>Salicibibacter</taxon>
    </lineage>
</organism>
<accession>A0A7T6Z743</accession>
<evidence type="ECO:0000313" key="2">
    <source>
        <dbReference type="Proteomes" id="UP000595823"/>
    </source>
</evidence>
<dbReference type="Proteomes" id="UP000595823">
    <property type="component" value="Chromosome"/>
</dbReference>
<gene>
    <name evidence="1" type="ORF">HUG15_06820</name>
</gene>
<proteinExistence type="predicted"/>
<dbReference type="EMBL" id="CP054705">
    <property type="protein sequence ID" value="QQK78210.1"/>
    <property type="molecule type" value="Genomic_DNA"/>
</dbReference>
<evidence type="ECO:0000313" key="1">
    <source>
        <dbReference type="EMBL" id="QQK78210.1"/>
    </source>
</evidence>
<name>A0A7T6Z743_9BACI</name>
<dbReference type="Gene3D" id="2.30.110.10">
    <property type="entry name" value="Electron Transport, Fmn-binding Protein, Chain A"/>
    <property type="match status" value="1"/>
</dbReference>
<dbReference type="InterPro" id="IPR012349">
    <property type="entry name" value="Split_barrel_FMN-bd"/>
</dbReference>